<protein>
    <submittedName>
        <fullName evidence="1">Uncharacterized protein</fullName>
    </submittedName>
</protein>
<name>A0ACB0LD14_TRIPR</name>
<dbReference type="Proteomes" id="UP001177021">
    <property type="component" value="Unassembled WGS sequence"/>
</dbReference>
<gene>
    <name evidence="1" type="ORF">MILVUS5_LOCUS30922</name>
</gene>
<evidence type="ECO:0000313" key="1">
    <source>
        <dbReference type="EMBL" id="CAJ2666059.1"/>
    </source>
</evidence>
<keyword evidence="2" id="KW-1185">Reference proteome</keyword>
<evidence type="ECO:0000313" key="2">
    <source>
        <dbReference type="Proteomes" id="UP001177021"/>
    </source>
</evidence>
<accession>A0ACB0LD14</accession>
<comment type="caution">
    <text evidence="1">The sequence shown here is derived from an EMBL/GenBank/DDBJ whole genome shotgun (WGS) entry which is preliminary data.</text>
</comment>
<sequence>MEIPWNSDTLKIVYTVFGWVAFVVWSSSFYPQFFLNFSRKSVVGLNFNYLLLNNTKHTLYLIYNASLYFSPTIQFQYHQKYGFDQRFLLVDRTAEGTGSRSNRSDRPVRSDDIYERYLFRYSGTKMDWIKRGQICFFKVNSSNLQLIKLFSIHPCTLTSKVVFISYQIPSKAFMNFMIKSTDGFSIGNVFLDFLGGLANYAQMVTQSIDQNSWVNFSGNLGKVLLSLVCMFFDLLFMFQHYVLYPSKKTSSDPPSILDDKITEPLIKSQNQPEATNFPAVENV</sequence>
<proteinExistence type="predicted"/>
<dbReference type="EMBL" id="CASHSV030000513">
    <property type="protein sequence ID" value="CAJ2666059.1"/>
    <property type="molecule type" value="Genomic_DNA"/>
</dbReference>
<organism evidence="1 2">
    <name type="scientific">Trifolium pratense</name>
    <name type="common">Red clover</name>
    <dbReference type="NCBI Taxonomy" id="57577"/>
    <lineage>
        <taxon>Eukaryota</taxon>
        <taxon>Viridiplantae</taxon>
        <taxon>Streptophyta</taxon>
        <taxon>Embryophyta</taxon>
        <taxon>Tracheophyta</taxon>
        <taxon>Spermatophyta</taxon>
        <taxon>Magnoliopsida</taxon>
        <taxon>eudicotyledons</taxon>
        <taxon>Gunneridae</taxon>
        <taxon>Pentapetalae</taxon>
        <taxon>rosids</taxon>
        <taxon>fabids</taxon>
        <taxon>Fabales</taxon>
        <taxon>Fabaceae</taxon>
        <taxon>Papilionoideae</taxon>
        <taxon>50 kb inversion clade</taxon>
        <taxon>NPAAA clade</taxon>
        <taxon>Hologalegina</taxon>
        <taxon>IRL clade</taxon>
        <taxon>Trifolieae</taxon>
        <taxon>Trifolium</taxon>
    </lineage>
</organism>
<reference evidence="1" key="1">
    <citation type="submission" date="2023-10" db="EMBL/GenBank/DDBJ databases">
        <authorList>
            <person name="Rodriguez Cubillos JULIANA M."/>
            <person name="De Vega J."/>
        </authorList>
    </citation>
    <scope>NUCLEOTIDE SEQUENCE</scope>
</reference>